<feature type="compositionally biased region" description="Low complexity" evidence="1">
    <location>
        <begin position="338"/>
        <end position="347"/>
    </location>
</feature>
<gene>
    <name evidence="2" type="ORF">VNI00_016483</name>
</gene>
<feature type="compositionally biased region" description="Polar residues" evidence="1">
    <location>
        <begin position="93"/>
        <end position="125"/>
    </location>
</feature>
<feature type="compositionally biased region" description="Low complexity" evidence="1">
    <location>
        <begin position="156"/>
        <end position="167"/>
    </location>
</feature>
<accession>A0AAW0BDU3</accession>
<feature type="compositionally biased region" description="Low complexity" evidence="1">
    <location>
        <begin position="232"/>
        <end position="245"/>
    </location>
</feature>
<protein>
    <submittedName>
        <fullName evidence="2">Uncharacterized protein</fullName>
    </submittedName>
</protein>
<dbReference type="AlphaFoldDB" id="A0AAW0BDU3"/>
<evidence type="ECO:0000313" key="3">
    <source>
        <dbReference type="Proteomes" id="UP001383192"/>
    </source>
</evidence>
<organism evidence="2 3">
    <name type="scientific">Paramarasmius palmivorus</name>
    <dbReference type="NCBI Taxonomy" id="297713"/>
    <lineage>
        <taxon>Eukaryota</taxon>
        <taxon>Fungi</taxon>
        <taxon>Dikarya</taxon>
        <taxon>Basidiomycota</taxon>
        <taxon>Agaricomycotina</taxon>
        <taxon>Agaricomycetes</taxon>
        <taxon>Agaricomycetidae</taxon>
        <taxon>Agaricales</taxon>
        <taxon>Marasmiineae</taxon>
        <taxon>Marasmiaceae</taxon>
        <taxon>Paramarasmius</taxon>
    </lineage>
</organism>
<evidence type="ECO:0000313" key="2">
    <source>
        <dbReference type="EMBL" id="KAK7024175.1"/>
    </source>
</evidence>
<sequence>MPIYTHFLQKVYTVEECRRCALPLGSPSLASIIDEEADSICHDTVVLTPKLPAGATMSFPNAATSSSASTSSGASKLPITQPAASLGAAKQKSPMTSASCNAGPSSTNSIWTTSAPTRYQPTGRMSTGEKPPKPNQQPTSSTTPTTSQKPAHKHSSAQTTAASASQKLPHTPQISQKDRSARYTLAGSSKAASRDDNEVSCSNASQAKRPRSASSPPSSMSTKPTPPRATHSPTPLSPITIPSSPAMGGSGRRGSPFTVDVPSPNVRQAAEFKKGSTCDAKRSKGRAEDVDPVGDLIADMDNHPKPYDYEPDSNSVSAPVDRRQKKKARVTASMSTGPSFLPATAPAPSLPTHTLHLDVVTPNEAPPYIAKILELARMVGIDEDFRRLLRLFLRIERAADYQENGRLSSLRRPNGVKAWIAQAHAPGYCPDMSDLRHYYDEFLAWFKVCMPDWRKDQKKGIRLTRDPNGNWEFLRITGQNGIVSLIAAIAWWKEAVDKLPVATAHQIQEKLCLVDYEGAMDELIYCFSGLAKGL</sequence>
<dbReference type="EMBL" id="JAYKXP010000130">
    <property type="protein sequence ID" value="KAK7024175.1"/>
    <property type="molecule type" value="Genomic_DNA"/>
</dbReference>
<dbReference type="Proteomes" id="UP001383192">
    <property type="component" value="Unassembled WGS sequence"/>
</dbReference>
<evidence type="ECO:0000256" key="1">
    <source>
        <dbReference type="SAM" id="MobiDB-lite"/>
    </source>
</evidence>
<feature type="compositionally biased region" description="Low complexity" evidence="1">
    <location>
        <begin position="212"/>
        <end position="223"/>
    </location>
</feature>
<proteinExistence type="predicted"/>
<feature type="compositionally biased region" description="Low complexity" evidence="1">
    <location>
        <begin position="136"/>
        <end position="149"/>
    </location>
</feature>
<name>A0AAW0BDU3_9AGAR</name>
<reference evidence="2 3" key="1">
    <citation type="submission" date="2024-01" db="EMBL/GenBank/DDBJ databases">
        <title>A draft genome for a cacao thread blight-causing isolate of Paramarasmius palmivorus.</title>
        <authorList>
            <person name="Baruah I.K."/>
            <person name="Bukari Y."/>
            <person name="Amoako-Attah I."/>
            <person name="Meinhardt L.W."/>
            <person name="Bailey B.A."/>
            <person name="Cohen S.P."/>
        </authorList>
    </citation>
    <scope>NUCLEOTIDE SEQUENCE [LARGE SCALE GENOMIC DNA]</scope>
    <source>
        <strain evidence="2 3">GH-12</strain>
    </source>
</reference>
<comment type="caution">
    <text evidence="2">The sequence shown here is derived from an EMBL/GenBank/DDBJ whole genome shotgun (WGS) entry which is preliminary data.</text>
</comment>
<feature type="region of interest" description="Disordered" evidence="1">
    <location>
        <begin position="85"/>
        <end position="347"/>
    </location>
</feature>
<feature type="compositionally biased region" description="Basic and acidic residues" evidence="1">
    <location>
        <begin position="270"/>
        <end position="289"/>
    </location>
</feature>
<keyword evidence="3" id="KW-1185">Reference proteome</keyword>